<comment type="caution">
    <text evidence="1">The sequence shown here is derived from an EMBL/GenBank/DDBJ whole genome shotgun (WGS) entry which is preliminary data.</text>
</comment>
<dbReference type="Proteomes" id="UP001175228">
    <property type="component" value="Unassembled WGS sequence"/>
</dbReference>
<keyword evidence="2" id="KW-1185">Reference proteome</keyword>
<name>A0AA39PMI1_9AGAR</name>
<evidence type="ECO:0000313" key="1">
    <source>
        <dbReference type="EMBL" id="KAK0486834.1"/>
    </source>
</evidence>
<reference evidence="1" key="1">
    <citation type="submission" date="2023-06" db="EMBL/GenBank/DDBJ databases">
        <authorList>
            <consortium name="Lawrence Berkeley National Laboratory"/>
            <person name="Ahrendt S."/>
            <person name="Sahu N."/>
            <person name="Indic B."/>
            <person name="Wong-Bajracharya J."/>
            <person name="Merenyi Z."/>
            <person name="Ke H.-M."/>
            <person name="Monk M."/>
            <person name="Kocsube S."/>
            <person name="Drula E."/>
            <person name="Lipzen A."/>
            <person name="Balint B."/>
            <person name="Henrissat B."/>
            <person name="Andreopoulos B."/>
            <person name="Martin F.M."/>
            <person name="Harder C.B."/>
            <person name="Rigling D."/>
            <person name="Ford K.L."/>
            <person name="Foster G.D."/>
            <person name="Pangilinan J."/>
            <person name="Papanicolaou A."/>
            <person name="Barry K."/>
            <person name="LaButti K."/>
            <person name="Viragh M."/>
            <person name="Koriabine M."/>
            <person name="Yan M."/>
            <person name="Riley R."/>
            <person name="Champramary S."/>
            <person name="Plett K.L."/>
            <person name="Tsai I.J."/>
            <person name="Slot J."/>
            <person name="Sipos G."/>
            <person name="Plett J."/>
            <person name="Nagy L.G."/>
            <person name="Grigoriev I.V."/>
        </authorList>
    </citation>
    <scope>NUCLEOTIDE SEQUENCE</scope>
    <source>
        <strain evidence="1">HWK02</strain>
    </source>
</reference>
<accession>A0AA39PMI1</accession>
<evidence type="ECO:0000313" key="2">
    <source>
        <dbReference type="Proteomes" id="UP001175228"/>
    </source>
</evidence>
<proteinExistence type="predicted"/>
<dbReference type="AlphaFoldDB" id="A0AA39PMI1"/>
<protein>
    <submittedName>
        <fullName evidence="1">Uncharacterized protein</fullName>
    </submittedName>
</protein>
<dbReference type="EMBL" id="JAUEPU010000044">
    <property type="protein sequence ID" value="KAK0486834.1"/>
    <property type="molecule type" value="Genomic_DNA"/>
</dbReference>
<organism evidence="1 2">
    <name type="scientific">Armillaria luteobubalina</name>
    <dbReference type="NCBI Taxonomy" id="153913"/>
    <lineage>
        <taxon>Eukaryota</taxon>
        <taxon>Fungi</taxon>
        <taxon>Dikarya</taxon>
        <taxon>Basidiomycota</taxon>
        <taxon>Agaricomycotina</taxon>
        <taxon>Agaricomycetes</taxon>
        <taxon>Agaricomycetidae</taxon>
        <taxon>Agaricales</taxon>
        <taxon>Marasmiineae</taxon>
        <taxon>Physalacriaceae</taxon>
        <taxon>Armillaria</taxon>
    </lineage>
</organism>
<gene>
    <name evidence="1" type="ORF">EDD18DRAFT_662730</name>
</gene>
<sequence length="235" mass="26730">MYKGCLCRATRIYSNMPGHLQYTCDVCLFIDMSKMNALWYTSAALAICDVPAVLCLRPDHANHRHSYGRKIYTGEAYRKLEAWPVRYPIISFHGFSGICITVAFRSTSQGEIKPCDTSVILCGPGDLLGEVDTNLVWQLPVSNSQHSSITFTLTIYALCGNFFEGHLERVHLAHRSCEETNTNNLMCMHRSGLNLKVYPNMAERCFCWTVRYFRASMCVGHVNVRDTRCVIVRPR</sequence>